<feature type="region of interest" description="Disordered" evidence="1">
    <location>
        <begin position="45"/>
        <end position="99"/>
    </location>
</feature>
<dbReference type="AlphaFoldDB" id="A0A843XDX2"/>
<keyword evidence="3" id="KW-1185">Reference proteome</keyword>
<proteinExistence type="predicted"/>
<dbReference type="OrthoDB" id="1110839at2759"/>
<evidence type="ECO:0000313" key="3">
    <source>
        <dbReference type="Proteomes" id="UP000652761"/>
    </source>
</evidence>
<feature type="region of interest" description="Disordered" evidence="1">
    <location>
        <begin position="129"/>
        <end position="152"/>
    </location>
</feature>
<feature type="non-terminal residue" evidence="2">
    <location>
        <position position="166"/>
    </location>
</feature>
<gene>
    <name evidence="2" type="ORF">Taro_050628</name>
</gene>
<sequence length="166" mass="18690">MWGPDAQPITALGCIKICSQPRAPGGRLQRPRRPPANRDWKEKLKSLKSAQPSSDDCTPHHVAARNDTYTQVLGPDRLGRVSGMGTGPTPTSMWGNESKEALRTENRLLMQRMEELETTMTEKFAKMESMIRGSQRSSETNRKNKGKQKWFHCAGTRSVADIHEEQ</sequence>
<dbReference type="EMBL" id="NMUH01007671">
    <property type="protein sequence ID" value="MQM17654.1"/>
    <property type="molecule type" value="Genomic_DNA"/>
</dbReference>
<name>A0A843XDX2_COLES</name>
<feature type="region of interest" description="Disordered" evidence="1">
    <location>
        <begin position="20"/>
        <end position="39"/>
    </location>
</feature>
<accession>A0A843XDX2</accession>
<organism evidence="2 3">
    <name type="scientific">Colocasia esculenta</name>
    <name type="common">Wild taro</name>
    <name type="synonym">Arum esculentum</name>
    <dbReference type="NCBI Taxonomy" id="4460"/>
    <lineage>
        <taxon>Eukaryota</taxon>
        <taxon>Viridiplantae</taxon>
        <taxon>Streptophyta</taxon>
        <taxon>Embryophyta</taxon>
        <taxon>Tracheophyta</taxon>
        <taxon>Spermatophyta</taxon>
        <taxon>Magnoliopsida</taxon>
        <taxon>Liliopsida</taxon>
        <taxon>Araceae</taxon>
        <taxon>Aroideae</taxon>
        <taxon>Colocasieae</taxon>
        <taxon>Colocasia</taxon>
    </lineage>
</organism>
<protein>
    <submittedName>
        <fullName evidence="2">Uncharacterized protein</fullName>
    </submittedName>
</protein>
<evidence type="ECO:0000313" key="2">
    <source>
        <dbReference type="EMBL" id="MQM17654.1"/>
    </source>
</evidence>
<comment type="caution">
    <text evidence="2">The sequence shown here is derived from an EMBL/GenBank/DDBJ whole genome shotgun (WGS) entry which is preliminary data.</text>
</comment>
<evidence type="ECO:0000256" key="1">
    <source>
        <dbReference type="SAM" id="MobiDB-lite"/>
    </source>
</evidence>
<dbReference type="Proteomes" id="UP000652761">
    <property type="component" value="Unassembled WGS sequence"/>
</dbReference>
<reference evidence="2" key="1">
    <citation type="submission" date="2017-07" db="EMBL/GenBank/DDBJ databases">
        <title>Taro Niue Genome Assembly and Annotation.</title>
        <authorList>
            <person name="Atibalentja N."/>
            <person name="Keating K."/>
            <person name="Fields C.J."/>
        </authorList>
    </citation>
    <scope>NUCLEOTIDE SEQUENCE</scope>
    <source>
        <strain evidence="2">Niue_2</strain>
        <tissue evidence="2">Leaf</tissue>
    </source>
</reference>